<comment type="caution">
    <text evidence="1">The sequence shown here is derived from an EMBL/GenBank/DDBJ whole genome shotgun (WGS) entry which is preliminary data.</text>
</comment>
<dbReference type="EMBL" id="CM047945">
    <property type="protein sequence ID" value="KAI9898347.1"/>
    <property type="molecule type" value="Genomic_DNA"/>
</dbReference>
<dbReference type="Proteomes" id="UP001163324">
    <property type="component" value="Chromosome 6"/>
</dbReference>
<protein>
    <submittedName>
        <fullName evidence="1">Uncharacterized protein</fullName>
    </submittedName>
</protein>
<sequence length="802" mass="89915">MRLNLVVAMTMRVQILDGILASLAPGQSELRFGDGSQLQIIDSLTLAQPANIRKFQYACVCRQERLILVWQDDIQNIIPQATRVEERLLSLIWGHKRLPFSILQMPVRTPSILSSGISSVAPGTPGLEKGGGAAVLTNVVEDNDDMLERGVSFQRPESLSRPVYRTSAFFIGMSICLAICLLGGVYIGKLVRDSMLDGDYTRMALVVPLPLICLVSLFFFQVIFTNLFQIIGPIGGATTNSRYYSCYKPSLRRAYQDGFVPPKVTIQLPVYKEGMDSVIIPTVKSLQAAISYYESHGGSANIFVNDDGMRAGISEEEVNRRRDFYHDNHIGWVARPGHSREPGGFIRAGKFKKASNMNFALNVSQRVEARLQELIDARLAQGGSDELDENEEDEVYHSCLAQVLAEDATVWAEGDIRVGEIILIVDSDTRIPVDCLLYGAAEMFLSPEVAIVQHSTGVMQVAHDYFENGITFFTNLVYTSIRFSICSGEVAPFVGHNAFLRWQAVQNVGVKTTDTYTSYWSENHVSEDFDIALRLQINGSLVRLASYHGAEFKEGVSLTIFDEIARWQKYAYGVSEMIFHPFHRWPLRGPFTPLFYTFLGSNIMLSSKLSILAYMCSYFALGSALMLTLLNYFLVGWFREDLATSYLTSWQVFVSLVVVFNALGHVALAVLRYRTSERSLLGSLAENIKWTPMMTCFFGGVAFHVSLALLAHLFHVDMQWGATAKEKEDSNFFQEIPRIFKTFRWMYIFILLVVGAMIYLGAFAHPDWAIKDFTAIVPLAINVSFHAILPLVLNPSLMVFNY</sequence>
<keyword evidence="2" id="KW-1185">Reference proteome</keyword>
<evidence type="ECO:0000313" key="2">
    <source>
        <dbReference type="Proteomes" id="UP001163324"/>
    </source>
</evidence>
<reference evidence="1" key="1">
    <citation type="submission" date="2022-10" db="EMBL/GenBank/DDBJ databases">
        <title>Complete Genome of Trichothecium roseum strain YXFP-22015, a Plant Pathogen Isolated from Citrus.</title>
        <authorList>
            <person name="Wang Y."/>
            <person name="Zhu L."/>
        </authorList>
    </citation>
    <scope>NUCLEOTIDE SEQUENCE</scope>
    <source>
        <strain evidence="1">YXFP-22015</strain>
    </source>
</reference>
<evidence type="ECO:0000313" key="1">
    <source>
        <dbReference type="EMBL" id="KAI9898347.1"/>
    </source>
</evidence>
<organism evidence="1 2">
    <name type="scientific">Trichothecium roseum</name>
    <dbReference type="NCBI Taxonomy" id="47278"/>
    <lineage>
        <taxon>Eukaryota</taxon>
        <taxon>Fungi</taxon>
        <taxon>Dikarya</taxon>
        <taxon>Ascomycota</taxon>
        <taxon>Pezizomycotina</taxon>
        <taxon>Sordariomycetes</taxon>
        <taxon>Hypocreomycetidae</taxon>
        <taxon>Hypocreales</taxon>
        <taxon>Hypocreales incertae sedis</taxon>
        <taxon>Trichothecium</taxon>
    </lineage>
</organism>
<proteinExistence type="predicted"/>
<gene>
    <name evidence="1" type="ORF">N3K66_006707</name>
</gene>
<accession>A0ACC0UW58</accession>
<name>A0ACC0UW58_9HYPO</name>